<organism evidence="2 3">
    <name type="scientific">Phyllotreta striolata</name>
    <name type="common">Striped flea beetle</name>
    <name type="synonym">Crioceris striolata</name>
    <dbReference type="NCBI Taxonomy" id="444603"/>
    <lineage>
        <taxon>Eukaryota</taxon>
        <taxon>Metazoa</taxon>
        <taxon>Ecdysozoa</taxon>
        <taxon>Arthropoda</taxon>
        <taxon>Hexapoda</taxon>
        <taxon>Insecta</taxon>
        <taxon>Pterygota</taxon>
        <taxon>Neoptera</taxon>
        <taxon>Endopterygota</taxon>
        <taxon>Coleoptera</taxon>
        <taxon>Polyphaga</taxon>
        <taxon>Cucujiformia</taxon>
        <taxon>Chrysomeloidea</taxon>
        <taxon>Chrysomelidae</taxon>
        <taxon>Galerucinae</taxon>
        <taxon>Alticini</taxon>
        <taxon>Phyllotreta</taxon>
    </lineage>
</organism>
<reference evidence="2" key="1">
    <citation type="submission" date="2022-01" db="EMBL/GenBank/DDBJ databases">
        <authorList>
            <person name="King R."/>
        </authorList>
    </citation>
    <scope>NUCLEOTIDE SEQUENCE</scope>
</reference>
<keyword evidence="3" id="KW-1185">Reference proteome</keyword>
<accession>A0A9N9XT63</accession>
<sequence length="40" mass="4642">MYTCSLSRPMEKETEDTEVTPSPSEDSFLARRINIHKQTL</sequence>
<dbReference type="AlphaFoldDB" id="A0A9N9XT63"/>
<name>A0A9N9XT63_PHYSR</name>
<protein>
    <submittedName>
        <fullName evidence="2">Uncharacterized protein</fullName>
    </submittedName>
</protein>
<feature type="region of interest" description="Disordered" evidence="1">
    <location>
        <begin position="1"/>
        <end position="28"/>
    </location>
</feature>
<evidence type="ECO:0000313" key="2">
    <source>
        <dbReference type="EMBL" id="CAG9864168.1"/>
    </source>
</evidence>
<dbReference type="EMBL" id="OU900100">
    <property type="protein sequence ID" value="CAG9864168.1"/>
    <property type="molecule type" value="Genomic_DNA"/>
</dbReference>
<evidence type="ECO:0000313" key="3">
    <source>
        <dbReference type="Proteomes" id="UP001153712"/>
    </source>
</evidence>
<gene>
    <name evidence="2" type="ORF">PHYEVI_LOCUS10425</name>
</gene>
<evidence type="ECO:0000256" key="1">
    <source>
        <dbReference type="SAM" id="MobiDB-lite"/>
    </source>
</evidence>
<dbReference type="Proteomes" id="UP001153712">
    <property type="component" value="Chromosome 7"/>
</dbReference>
<proteinExistence type="predicted"/>